<dbReference type="GO" id="GO:0009073">
    <property type="term" value="P:aromatic amino acid family biosynthetic process"/>
    <property type="evidence" value="ECO:0007669"/>
    <property type="project" value="UniProtKB-KW"/>
</dbReference>
<comment type="pathway">
    <text evidence="4">Metabolic intermediate biosynthesis; chorismate biosynthesis; chorismate from D-erythrose 4-phosphate and phosphoenolpyruvate: step 1/7.</text>
</comment>
<dbReference type="RefSeq" id="WP_128216248.1">
    <property type="nucleotide sequence ID" value="NZ_CBDRLV010000007.1"/>
</dbReference>
<keyword evidence="3" id="KW-0104">Cadmium</keyword>
<feature type="binding site" evidence="3">
    <location>
        <position position="393"/>
    </location>
    <ligand>
        <name>Mn(2+)</name>
        <dbReference type="ChEBI" id="CHEBI:29035"/>
    </ligand>
</feature>
<dbReference type="PANTHER" id="PTHR21337:SF0">
    <property type="entry name" value="PHOSPHO-2-DEHYDRO-3-DEOXYHEPTONATE ALDOLASE"/>
    <property type="match status" value="1"/>
</dbReference>
<comment type="catalytic activity">
    <reaction evidence="4">
        <text>D-erythrose 4-phosphate + phosphoenolpyruvate + H2O = 7-phospho-2-dehydro-3-deoxy-D-arabino-heptonate + phosphate</text>
        <dbReference type="Rhea" id="RHEA:14717"/>
        <dbReference type="ChEBI" id="CHEBI:15377"/>
        <dbReference type="ChEBI" id="CHEBI:16897"/>
        <dbReference type="ChEBI" id="CHEBI:43474"/>
        <dbReference type="ChEBI" id="CHEBI:58394"/>
        <dbReference type="ChEBI" id="CHEBI:58702"/>
        <dbReference type="EC" id="2.5.1.54"/>
    </reaction>
</comment>
<feature type="binding site" evidence="3">
    <location>
        <position position="288"/>
    </location>
    <ligand>
        <name>phosphoenolpyruvate</name>
        <dbReference type="ChEBI" id="CHEBI:58702"/>
    </ligand>
</feature>
<dbReference type="OrthoDB" id="9766852at2"/>
<evidence type="ECO:0000313" key="5">
    <source>
        <dbReference type="EMBL" id="RWR23190.1"/>
    </source>
</evidence>
<feature type="binding site" evidence="3">
    <location>
        <position position="319"/>
    </location>
    <ligand>
        <name>phosphoenolpyruvate</name>
        <dbReference type="ChEBI" id="CHEBI:58702"/>
    </ligand>
</feature>
<feature type="binding site" evidence="3">
    <location>
        <position position="351"/>
    </location>
    <ligand>
        <name>Mn(2+)</name>
        <dbReference type="ChEBI" id="CHEBI:29035"/>
    </ligand>
</feature>
<keyword evidence="4" id="KW-0028">Amino-acid biosynthesis</keyword>
<comment type="caution">
    <text evidence="5">The sequence shown here is derived from an EMBL/GenBank/DDBJ whole genome shotgun (WGS) entry which is preliminary data.</text>
</comment>
<comment type="cofactor">
    <cofactor evidence="3">
        <name>Mn(2+)</name>
        <dbReference type="ChEBI" id="CHEBI:29035"/>
    </cofactor>
    <cofactor evidence="3">
        <name>Co(2+)</name>
        <dbReference type="ChEBI" id="CHEBI:48828"/>
    </cofactor>
    <cofactor evidence="3">
        <name>Cd(2+)</name>
        <dbReference type="ChEBI" id="CHEBI:48775"/>
    </cofactor>
    <text evidence="3">Binds 1 divalent cation per subunit. The enzyme is active with manganese, cobalt or cadmium ions.</text>
</comment>
<dbReference type="Proteomes" id="UP000285970">
    <property type="component" value="Unassembled WGS sequence"/>
</dbReference>
<feature type="binding site" evidence="3">
    <location>
        <position position="109"/>
    </location>
    <ligand>
        <name>phosphoenolpyruvate</name>
        <dbReference type="ChEBI" id="CHEBI:58702"/>
    </ligand>
</feature>
<evidence type="ECO:0000256" key="4">
    <source>
        <dbReference type="RuleBase" id="RU363071"/>
    </source>
</evidence>
<dbReference type="GO" id="GO:0008652">
    <property type="term" value="P:amino acid biosynthetic process"/>
    <property type="evidence" value="ECO:0007669"/>
    <property type="project" value="UniProtKB-KW"/>
</dbReference>
<evidence type="ECO:0000256" key="3">
    <source>
        <dbReference type="PIRSR" id="PIRSR602480-1"/>
    </source>
</evidence>
<dbReference type="Gene3D" id="3.20.20.70">
    <property type="entry name" value="Aldolase class I"/>
    <property type="match status" value="1"/>
</dbReference>
<organism evidence="5 6">
    <name type="scientific">Microbacterium enclense</name>
    <dbReference type="NCBI Taxonomy" id="993073"/>
    <lineage>
        <taxon>Bacteria</taxon>
        <taxon>Bacillati</taxon>
        <taxon>Actinomycetota</taxon>
        <taxon>Actinomycetes</taxon>
        <taxon>Micrococcales</taxon>
        <taxon>Microbacteriaceae</taxon>
        <taxon>Microbacterium</taxon>
    </lineage>
</organism>
<reference evidence="5 6" key="1">
    <citation type="journal article" date="2018" name="Front. Microbiol.">
        <title>Novel Insights Into Bacterial Dimethylsulfoniopropionate Catabolism in the East China Sea.</title>
        <authorList>
            <person name="Liu J."/>
            <person name="Liu J."/>
            <person name="Zhang S.H."/>
            <person name="Liang J."/>
            <person name="Lin H."/>
            <person name="Song D."/>
            <person name="Yang G.P."/>
            <person name="Todd J.D."/>
            <person name="Zhang X.H."/>
        </authorList>
    </citation>
    <scope>NUCLEOTIDE SEQUENCE [LARGE SCALE GENOMIC DNA]</scope>
    <source>
        <strain evidence="5 6">ZYFD042</strain>
    </source>
</reference>
<keyword evidence="3" id="KW-0170">Cobalt</keyword>
<dbReference type="SUPFAM" id="SSF51569">
    <property type="entry name" value="Aldolase"/>
    <property type="match status" value="1"/>
</dbReference>
<dbReference type="AlphaFoldDB" id="A0A3S3LQ96"/>
<dbReference type="Pfam" id="PF01474">
    <property type="entry name" value="DAHP_synth_2"/>
    <property type="match status" value="1"/>
</dbReference>
<dbReference type="UniPathway" id="UPA00053">
    <property type="reaction ID" value="UER00084"/>
</dbReference>
<feature type="binding site" evidence="3">
    <location>
        <position position="70"/>
    </location>
    <ligand>
        <name>Mn(2+)</name>
        <dbReference type="ChEBI" id="CHEBI:29035"/>
    </ligand>
</feature>
<keyword evidence="3" id="KW-0464">Manganese</keyword>
<gene>
    <name evidence="5" type="ORF">D8Y23_00645</name>
</gene>
<accession>A0A3S3LQ96</accession>
<feature type="binding site" evidence="3">
    <location>
        <begin position="265"/>
        <end position="266"/>
    </location>
    <ligand>
        <name>phosphoenolpyruvate</name>
        <dbReference type="ChEBI" id="CHEBI:58702"/>
    </ligand>
</feature>
<dbReference type="PANTHER" id="PTHR21337">
    <property type="entry name" value="PHOSPHO-2-DEHYDRO-3-DEOXYHEPTONATE ALDOLASE 1, 2"/>
    <property type="match status" value="1"/>
</dbReference>
<comment type="similarity">
    <text evidence="1 4">Belongs to the class-II DAHP synthase family.</text>
</comment>
<keyword evidence="2 4" id="KW-0808">Transferase</keyword>
<dbReference type="InterPro" id="IPR002480">
    <property type="entry name" value="DAHP_synth_2"/>
</dbReference>
<evidence type="ECO:0000256" key="2">
    <source>
        <dbReference type="ARBA" id="ARBA00022679"/>
    </source>
</evidence>
<dbReference type="EMBL" id="RBZY01000002">
    <property type="protein sequence ID" value="RWR23190.1"/>
    <property type="molecule type" value="Genomic_DNA"/>
</dbReference>
<dbReference type="EC" id="2.5.1.54" evidence="4"/>
<name>A0A3S3LQ96_9MICO</name>
<sequence length="445" mass="49200">MNQQLHDLDHWRTLPIKQQPQWYDEAAVAAASAELATLPPLVFAGEVDNLRDRLARAAAGQAFLLQGGDCAETFAGATAEQIRNRIKTVLQMAVVLTYGASMPVVKMGRMAGQFAKPRSSDTETRGDVTLPAYRGDIVNGYDFTEESRKADPARLLKGYHTAASTLNLIRAFTQGGFADLREVHSWNKGFASNPANQAYESMAAEIDRAIKFMEAAGANFDELTRVEFYTGHEGLLMDYERPMTRIDSRTGLAYNTSSHFQWIGERTRELDGAHVDYFSKIRNPIGVKLGPTTTPETALALIDKLDPEREPGRLTFITRMGAGKIREALPPLLEAVRASGATPLWVTDPMHGNGITTPTGYKTRRFDDVVDEVRGFFEAHRQVGTHPGGIHVELTGDDVTECLGGSEMIDEATLATRYESLCDPRLNHRQSLELAFLVAEELEKR</sequence>
<dbReference type="GO" id="GO:0009423">
    <property type="term" value="P:chorismate biosynthetic process"/>
    <property type="evidence" value="ECO:0007669"/>
    <property type="project" value="UniProtKB-UniPathway"/>
</dbReference>
<proteinExistence type="inferred from homology"/>
<evidence type="ECO:0000313" key="6">
    <source>
        <dbReference type="Proteomes" id="UP000285970"/>
    </source>
</evidence>
<dbReference type="InterPro" id="IPR013785">
    <property type="entry name" value="Aldolase_TIM"/>
</dbReference>
<dbReference type="NCBIfam" id="TIGR01358">
    <property type="entry name" value="DAHP_synth_II"/>
    <property type="match status" value="1"/>
</dbReference>
<evidence type="ECO:0000256" key="1">
    <source>
        <dbReference type="ARBA" id="ARBA00008911"/>
    </source>
</evidence>
<protein>
    <recommendedName>
        <fullName evidence="4">Phospho-2-dehydro-3-deoxyheptonate aldolase</fullName>
        <ecNumber evidence="4">2.5.1.54</ecNumber>
    </recommendedName>
</protein>
<dbReference type="GO" id="GO:0003849">
    <property type="term" value="F:3-deoxy-7-phosphoheptulonate synthase activity"/>
    <property type="evidence" value="ECO:0007669"/>
    <property type="project" value="UniProtKB-EC"/>
</dbReference>
<keyword evidence="4" id="KW-0057">Aromatic amino acid biosynthesis</keyword>
<feature type="binding site" evidence="3">
    <location>
        <position position="423"/>
    </location>
    <ligand>
        <name>Mn(2+)</name>
        <dbReference type="ChEBI" id="CHEBI:29035"/>
    </ligand>
</feature>